<proteinExistence type="predicted"/>
<keyword evidence="2" id="KW-1185">Reference proteome</keyword>
<dbReference type="RefSeq" id="WP_278017204.1">
    <property type="nucleotide sequence ID" value="NZ_CP121106.1"/>
</dbReference>
<accession>A0ABY8G1M7</accession>
<sequence length="46" mass="4981">MSKVITLSRAVRLADKVAEARLEVIRFTLVSTCAVALIVADRALPL</sequence>
<name>A0ABY8G1M7_9SPHN</name>
<organism evidence="1 2">
    <name type="scientific">Altererythrobacter arenosus</name>
    <dbReference type="NCBI Taxonomy" id="3032592"/>
    <lineage>
        <taxon>Bacteria</taxon>
        <taxon>Pseudomonadati</taxon>
        <taxon>Pseudomonadota</taxon>
        <taxon>Alphaproteobacteria</taxon>
        <taxon>Sphingomonadales</taxon>
        <taxon>Erythrobacteraceae</taxon>
        <taxon>Altererythrobacter</taxon>
    </lineage>
</organism>
<evidence type="ECO:0000313" key="2">
    <source>
        <dbReference type="Proteomes" id="UP001215827"/>
    </source>
</evidence>
<evidence type="ECO:0000313" key="1">
    <source>
        <dbReference type="EMBL" id="WFL78514.1"/>
    </source>
</evidence>
<gene>
    <name evidence="1" type="ORF">P7228_05460</name>
</gene>
<protein>
    <submittedName>
        <fullName evidence="1">Uncharacterized protein</fullName>
    </submittedName>
</protein>
<dbReference type="EMBL" id="CP121106">
    <property type="protein sequence ID" value="WFL78514.1"/>
    <property type="molecule type" value="Genomic_DNA"/>
</dbReference>
<dbReference type="Proteomes" id="UP001215827">
    <property type="component" value="Chromosome"/>
</dbReference>
<reference evidence="1 2" key="1">
    <citation type="submission" date="2023-03" db="EMBL/GenBank/DDBJ databases">
        <title>Altererythrobacter sp. CAU 1644 isolated from sand.</title>
        <authorList>
            <person name="Kim W."/>
        </authorList>
    </citation>
    <scope>NUCLEOTIDE SEQUENCE [LARGE SCALE GENOMIC DNA]</scope>
    <source>
        <strain evidence="1 2">CAU 1644</strain>
    </source>
</reference>